<accession>A0A7W5DYU0</accession>
<dbReference type="AlphaFoldDB" id="A0A7W5DYU0"/>
<keyword evidence="2" id="KW-1185">Reference proteome</keyword>
<dbReference type="Proteomes" id="UP000536179">
    <property type="component" value="Unassembled WGS sequence"/>
</dbReference>
<evidence type="ECO:0000313" key="2">
    <source>
        <dbReference type="Proteomes" id="UP000536179"/>
    </source>
</evidence>
<organism evidence="1 2">
    <name type="scientific">Aporhodopirellula rubra</name>
    <dbReference type="NCBI Taxonomy" id="980271"/>
    <lineage>
        <taxon>Bacteria</taxon>
        <taxon>Pseudomonadati</taxon>
        <taxon>Planctomycetota</taxon>
        <taxon>Planctomycetia</taxon>
        <taxon>Pirellulales</taxon>
        <taxon>Pirellulaceae</taxon>
        <taxon>Aporhodopirellula</taxon>
    </lineage>
</organism>
<evidence type="ECO:0000313" key="1">
    <source>
        <dbReference type="EMBL" id="MBB3207014.1"/>
    </source>
</evidence>
<name>A0A7W5DYU0_9BACT</name>
<sequence length="67" mass="7527">MSKKLPKKAICKWDRSTLENALPLLAEQIVDATLVCRKCGRAASDKRLLCKPVKLKPLLPIRDETNP</sequence>
<protein>
    <submittedName>
        <fullName evidence="1">Uncharacterized protein</fullName>
    </submittedName>
</protein>
<dbReference type="RefSeq" id="WP_184305402.1">
    <property type="nucleotide sequence ID" value="NZ_JACHXU010000008.1"/>
</dbReference>
<dbReference type="EMBL" id="JACHXU010000008">
    <property type="protein sequence ID" value="MBB3207014.1"/>
    <property type="molecule type" value="Genomic_DNA"/>
</dbReference>
<gene>
    <name evidence="1" type="ORF">FHS27_002828</name>
</gene>
<proteinExistence type="predicted"/>
<reference evidence="1 2" key="1">
    <citation type="submission" date="2020-08" db="EMBL/GenBank/DDBJ databases">
        <title>Genomic Encyclopedia of Type Strains, Phase III (KMG-III): the genomes of soil and plant-associated and newly described type strains.</title>
        <authorList>
            <person name="Whitman W."/>
        </authorList>
    </citation>
    <scope>NUCLEOTIDE SEQUENCE [LARGE SCALE GENOMIC DNA]</scope>
    <source>
        <strain evidence="1 2">CECT 8075</strain>
    </source>
</reference>
<comment type="caution">
    <text evidence="1">The sequence shown here is derived from an EMBL/GenBank/DDBJ whole genome shotgun (WGS) entry which is preliminary data.</text>
</comment>